<accession>A0ABW5MM48</accession>
<dbReference type="Gene3D" id="3.90.550.10">
    <property type="entry name" value="Spore Coat Polysaccharide Biosynthesis Protein SpsA, Chain A"/>
    <property type="match status" value="1"/>
</dbReference>
<gene>
    <name evidence="1" type="ORF">ACFSR6_16860</name>
</gene>
<dbReference type="EMBL" id="JBHULL010000014">
    <property type="protein sequence ID" value="MFD2584177.1"/>
    <property type="molecule type" value="Genomic_DNA"/>
</dbReference>
<keyword evidence="2" id="KW-1185">Reference proteome</keyword>
<dbReference type="SUPFAM" id="SSF53448">
    <property type="entry name" value="Nucleotide-diphospho-sugar transferases"/>
    <property type="match status" value="1"/>
</dbReference>
<evidence type="ECO:0000313" key="1">
    <source>
        <dbReference type="EMBL" id="MFD2584177.1"/>
    </source>
</evidence>
<sequence length="297" mass="34753">MDNRPIIYIPLYNAEDWCRELILDPGFKYVASNNCSTDDSANILIKKGVEVINQHHNLGRIGNWQFCIDHFRASEGEWMSFLFTGDSFVPNASKYFYDIIPDTQDANIIIFQYDIIDDVISSTRTLNHTRLLGPHESLVLAVEQANWYGGVLGNFINKKAFFGPYRFSELGWAADYKMFVDLSANVKIFYSPLTIGKFDAKSRLYFKKFKYDIQSLYEENLVKWDAISKLEKIGYSKQMLNRLKYVLGLKVKILEIRFAYKSANSFSDYFLMLLRYNPLVYLEYFIYKMLNKNIILL</sequence>
<reference evidence="2" key="1">
    <citation type="journal article" date="2019" name="Int. J. Syst. Evol. Microbiol.">
        <title>The Global Catalogue of Microorganisms (GCM) 10K type strain sequencing project: providing services to taxonomists for standard genome sequencing and annotation.</title>
        <authorList>
            <consortium name="The Broad Institute Genomics Platform"/>
            <consortium name="The Broad Institute Genome Sequencing Center for Infectious Disease"/>
            <person name="Wu L."/>
            <person name="Ma J."/>
        </authorList>
    </citation>
    <scope>NUCLEOTIDE SEQUENCE [LARGE SCALE GENOMIC DNA]</scope>
    <source>
        <strain evidence="2">KCTC 42866</strain>
    </source>
</reference>
<comment type="caution">
    <text evidence="1">The sequence shown here is derived from an EMBL/GenBank/DDBJ whole genome shotgun (WGS) entry which is preliminary data.</text>
</comment>
<organism evidence="1 2">
    <name type="scientific">Pedobacter vanadiisoli</name>
    <dbReference type="NCBI Taxonomy" id="1761975"/>
    <lineage>
        <taxon>Bacteria</taxon>
        <taxon>Pseudomonadati</taxon>
        <taxon>Bacteroidota</taxon>
        <taxon>Sphingobacteriia</taxon>
        <taxon>Sphingobacteriales</taxon>
        <taxon>Sphingobacteriaceae</taxon>
        <taxon>Pedobacter</taxon>
    </lineage>
</organism>
<protein>
    <recommendedName>
        <fullName evidence="3">Glycosyl transferase family 2</fullName>
    </recommendedName>
</protein>
<name>A0ABW5MM48_9SPHI</name>
<evidence type="ECO:0000313" key="2">
    <source>
        <dbReference type="Proteomes" id="UP001597461"/>
    </source>
</evidence>
<dbReference type="Proteomes" id="UP001597461">
    <property type="component" value="Unassembled WGS sequence"/>
</dbReference>
<dbReference type="RefSeq" id="WP_379080925.1">
    <property type="nucleotide sequence ID" value="NZ_JBHULL010000014.1"/>
</dbReference>
<dbReference type="InterPro" id="IPR029044">
    <property type="entry name" value="Nucleotide-diphossugar_trans"/>
</dbReference>
<proteinExistence type="predicted"/>
<evidence type="ECO:0008006" key="3">
    <source>
        <dbReference type="Google" id="ProtNLM"/>
    </source>
</evidence>